<dbReference type="PANTHER" id="PTHR39290">
    <property type="entry name" value="C3H1-TYPE DOMAIN-CONTAINING PROTEIN-RELATED"/>
    <property type="match status" value="1"/>
</dbReference>
<dbReference type="EMBL" id="MK072211">
    <property type="protein sequence ID" value="AYV80166.1"/>
    <property type="molecule type" value="Genomic_DNA"/>
</dbReference>
<name>A0A3G4ZYZ3_9VIRU</name>
<sequence>MSQPITNYDKPRKHKINKETINYEIQDTVRRCISPLSTPEDIISSLQTIINYANECNVYDKEKDAVHVRMTFIQYLSWSIPSVCAISTIKKAVRYKSTKDNTIKSYKILSIGSGNGFWEFLLHKSGLQIIASDIKQSKTPYYDVEHLSGYDAVRKYSNYNVLFINWPSDKNKWAFTALDIFKGNIVIYIGDMHADCAADDDFYERIWTDFTIQHIELDSWRPLRDGLYICKRKIPITRSSPISI</sequence>
<dbReference type="PANTHER" id="PTHR39290:SF6">
    <property type="entry name" value="S-ADENOSYL-L-METHIONINE-DEPENDENT METHYLTRANSFERASES SUPERFAMILY PROTEIN"/>
    <property type="match status" value="1"/>
</dbReference>
<organism evidence="1">
    <name type="scientific">Gaeavirus sp</name>
    <dbReference type="NCBI Taxonomy" id="2487767"/>
    <lineage>
        <taxon>Viruses</taxon>
        <taxon>Varidnaviria</taxon>
        <taxon>Bamfordvirae</taxon>
        <taxon>Nucleocytoviricota</taxon>
        <taxon>Megaviricetes</taxon>
        <taxon>Imitervirales</taxon>
        <taxon>Mimiviridae</taxon>
        <taxon>Klosneuvirinae</taxon>
    </lineage>
</organism>
<evidence type="ECO:0000313" key="1">
    <source>
        <dbReference type="EMBL" id="AYV80166.1"/>
    </source>
</evidence>
<protein>
    <submittedName>
        <fullName evidence="1">Uncharacterized protein</fullName>
    </submittedName>
</protein>
<reference evidence="1" key="1">
    <citation type="submission" date="2018-10" db="EMBL/GenBank/DDBJ databases">
        <title>Hidden diversity of soil giant viruses.</title>
        <authorList>
            <person name="Schulz F."/>
            <person name="Alteio L."/>
            <person name="Goudeau D."/>
            <person name="Ryan E.M."/>
            <person name="Malmstrom R.R."/>
            <person name="Blanchard J."/>
            <person name="Woyke T."/>
        </authorList>
    </citation>
    <scope>NUCLEOTIDE SEQUENCE</scope>
    <source>
        <strain evidence="1">GAV1</strain>
    </source>
</reference>
<gene>
    <name evidence="1" type="ORF">Gaeavirus13_8</name>
</gene>
<proteinExistence type="predicted"/>
<accession>A0A3G4ZYZ3</accession>